<dbReference type="GO" id="GO:0016787">
    <property type="term" value="F:hydrolase activity"/>
    <property type="evidence" value="ECO:0007669"/>
    <property type="project" value="UniProtKB-KW"/>
</dbReference>
<dbReference type="PANTHER" id="PTHR46124">
    <property type="entry name" value="D-AMINOACYL-TRNA DEACYLASE"/>
    <property type="match status" value="1"/>
</dbReference>
<organism evidence="4 5">
    <name type="scientific">Carboxylicivirga linearis</name>
    <dbReference type="NCBI Taxonomy" id="1628157"/>
    <lineage>
        <taxon>Bacteria</taxon>
        <taxon>Pseudomonadati</taxon>
        <taxon>Bacteroidota</taxon>
        <taxon>Bacteroidia</taxon>
        <taxon>Marinilabiliales</taxon>
        <taxon>Marinilabiliaceae</taxon>
        <taxon>Carboxylicivirga</taxon>
    </lineage>
</organism>
<dbReference type="InterPro" id="IPR015991">
    <property type="entry name" value="TatD/YcfH-like"/>
</dbReference>
<sequence>MIFLNKQVLIDTHSHIYTEEFDEDRSAVVKNALDSGVRKILLPNVDASSIERLHQTEKEFPDVCIAMMGVHPTSVKEDYQAELDIVKQWLDNRPYIAVGEIGIDLYWDKAFRKEQMEVFEQQIIWAKEKDLPIVIHCREAFPEVFEVVEKQLDDKLRGVFHSFTGSADDAIRIEEYGSFLMGINGVVTFKNTHLREALKDVSINKLVLETDAPYLAPVPYRGKRNEPSYIQKVAGTLSEVYEKPIDYIIAQTSENASRLFTI</sequence>
<evidence type="ECO:0000256" key="2">
    <source>
        <dbReference type="ARBA" id="ARBA00022723"/>
    </source>
</evidence>
<evidence type="ECO:0000256" key="3">
    <source>
        <dbReference type="ARBA" id="ARBA00022801"/>
    </source>
</evidence>
<dbReference type="InterPro" id="IPR032466">
    <property type="entry name" value="Metal_Hydrolase"/>
</dbReference>
<dbReference type="NCBIfam" id="TIGR00010">
    <property type="entry name" value="YchF/TatD family DNA exonuclease"/>
    <property type="match status" value="1"/>
</dbReference>
<dbReference type="Proteomes" id="UP000708576">
    <property type="component" value="Unassembled WGS sequence"/>
</dbReference>
<proteinExistence type="inferred from homology"/>
<evidence type="ECO:0000313" key="4">
    <source>
        <dbReference type="EMBL" id="MBS2097828.1"/>
    </source>
</evidence>
<gene>
    <name evidence="4" type="ORF">KEM10_06015</name>
</gene>
<dbReference type="Gene3D" id="3.20.20.140">
    <property type="entry name" value="Metal-dependent hydrolases"/>
    <property type="match status" value="1"/>
</dbReference>
<evidence type="ECO:0000313" key="5">
    <source>
        <dbReference type="Proteomes" id="UP000708576"/>
    </source>
</evidence>
<dbReference type="InterPro" id="IPR001130">
    <property type="entry name" value="TatD-like"/>
</dbReference>
<dbReference type="PANTHER" id="PTHR46124:SF4">
    <property type="entry name" value="HYDROLASE TATD"/>
    <property type="match status" value="1"/>
</dbReference>
<dbReference type="EMBL" id="JAGUCO010000003">
    <property type="protein sequence ID" value="MBS2097828.1"/>
    <property type="molecule type" value="Genomic_DNA"/>
</dbReference>
<accession>A0ABS5JSG4</accession>
<evidence type="ECO:0000256" key="1">
    <source>
        <dbReference type="ARBA" id="ARBA00009275"/>
    </source>
</evidence>
<reference evidence="4 5" key="1">
    <citation type="journal article" date="2015" name="Int. J. Syst. Evol. Microbiol.">
        <title>Carboxylicivirga linearis sp. nov., isolated from a sea cucumber culture pond.</title>
        <authorList>
            <person name="Wang F.Q."/>
            <person name="Zhou Y.X."/>
            <person name="Lin X.Z."/>
            <person name="Chen G.J."/>
            <person name="Du Z.J."/>
        </authorList>
    </citation>
    <scope>NUCLEOTIDE SEQUENCE [LARGE SCALE GENOMIC DNA]</scope>
    <source>
        <strain evidence="4 5">FB218</strain>
    </source>
</reference>
<keyword evidence="3 4" id="KW-0378">Hydrolase</keyword>
<keyword evidence="2" id="KW-0479">Metal-binding</keyword>
<dbReference type="Pfam" id="PF01026">
    <property type="entry name" value="TatD_DNase"/>
    <property type="match status" value="1"/>
</dbReference>
<protein>
    <submittedName>
        <fullName evidence="4">TatD family hydrolase</fullName>
    </submittedName>
</protein>
<comment type="similarity">
    <text evidence="1">Belongs to the metallo-dependent hydrolases superfamily. TatD-type hydrolase family.</text>
</comment>
<dbReference type="SUPFAM" id="SSF51556">
    <property type="entry name" value="Metallo-dependent hydrolases"/>
    <property type="match status" value="1"/>
</dbReference>
<dbReference type="InterPro" id="IPR018228">
    <property type="entry name" value="DNase_TatD-rel_CS"/>
</dbReference>
<dbReference type="PIRSF" id="PIRSF005902">
    <property type="entry name" value="DNase_TatD"/>
    <property type="match status" value="1"/>
</dbReference>
<keyword evidence="5" id="KW-1185">Reference proteome</keyword>
<dbReference type="CDD" id="cd01310">
    <property type="entry name" value="TatD_DNAse"/>
    <property type="match status" value="1"/>
</dbReference>
<dbReference type="PROSITE" id="PS01091">
    <property type="entry name" value="TATD_3"/>
    <property type="match status" value="1"/>
</dbReference>
<name>A0ABS5JSG4_9BACT</name>
<comment type="caution">
    <text evidence="4">The sequence shown here is derived from an EMBL/GenBank/DDBJ whole genome shotgun (WGS) entry which is preliminary data.</text>
</comment>